<dbReference type="AlphaFoldDB" id="A0A382VXS4"/>
<evidence type="ECO:0000313" key="1">
    <source>
        <dbReference type="EMBL" id="SVD51264.1"/>
    </source>
</evidence>
<accession>A0A382VXS4</accession>
<organism evidence="1">
    <name type="scientific">marine metagenome</name>
    <dbReference type="NCBI Taxonomy" id="408172"/>
    <lineage>
        <taxon>unclassified sequences</taxon>
        <taxon>metagenomes</taxon>
        <taxon>ecological metagenomes</taxon>
    </lineage>
</organism>
<dbReference type="EMBL" id="UINC01155424">
    <property type="protein sequence ID" value="SVD51264.1"/>
    <property type="molecule type" value="Genomic_DNA"/>
</dbReference>
<protein>
    <submittedName>
        <fullName evidence="1">Uncharacterized protein</fullName>
    </submittedName>
</protein>
<gene>
    <name evidence="1" type="ORF">METZ01_LOCUS404118</name>
</gene>
<feature type="non-terminal residue" evidence="1">
    <location>
        <position position="51"/>
    </location>
</feature>
<name>A0A382VXS4_9ZZZZ</name>
<proteinExistence type="predicted"/>
<sequence length="51" mass="5881">MKAAASRMLSHVEISEMSNVLAWNLYDMYSHISENRRLEFLVTLSNLFASC</sequence>
<reference evidence="1" key="1">
    <citation type="submission" date="2018-05" db="EMBL/GenBank/DDBJ databases">
        <authorList>
            <person name="Lanie J.A."/>
            <person name="Ng W.-L."/>
            <person name="Kazmierczak K.M."/>
            <person name="Andrzejewski T.M."/>
            <person name="Davidsen T.M."/>
            <person name="Wayne K.J."/>
            <person name="Tettelin H."/>
            <person name="Glass J.I."/>
            <person name="Rusch D."/>
            <person name="Podicherti R."/>
            <person name="Tsui H.-C.T."/>
            <person name="Winkler M.E."/>
        </authorList>
    </citation>
    <scope>NUCLEOTIDE SEQUENCE</scope>
</reference>